<evidence type="ECO:0000313" key="4">
    <source>
        <dbReference type="Proteomes" id="UP001205919"/>
    </source>
</evidence>
<evidence type="ECO:0000259" key="2">
    <source>
        <dbReference type="Pfam" id="PF02579"/>
    </source>
</evidence>
<dbReference type="InterPro" id="IPR002852">
    <property type="entry name" value="UPF0251"/>
</dbReference>
<dbReference type="EMBL" id="JANFYT010000042">
    <property type="protein sequence ID" value="MCQ4815560.1"/>
    <property type="molecule type" value="Genomic_DNA"/>
</dbReference>
<dbReference type="PANTHER" id="PTHR37478">
    <property type="match status" value="1"/>
</dbReference>
<evidence type="ECO:0000256" key="1">
    <source>
        <dbReference type="ARBA" id="ARBA00009350"/>
    </source>
</evidence>
<dbReference type="SUPFAM" id="SSF53146">
    <property type="entry name" value="Nitrogenase accessory factor-like"/>
    <property type="match status" value="1"/>
</dbReference>
<comment type="similarity">
    <text evidence="1">Belongs to the UPF0251 family.</text>
</comment>
<dbReference type="Proteomes" id="UP001205919">
    <property type="component" value="Unassembled WGS sequence"/>
</dbReference>
<dbReference type="SUPFAM" id="SSF88659">
    <property type="entry name" value="Sigma3 and sigma4 domains of RNA polymerase sigma factors"/>
    <property type="match status" value="1"/>
</dbReference>
<dbReference type="Gene3D" id="3.30.420.130">
    <property type="entry name" value="Dinitrogenase iron-molybdenum cofactor biosynthesis domain"/>
    <property type="match status" value="1"/>
</dbReference>
<keyword evidence="4" id="KW-1185">Reference proteome</keyword>
<sequence>MAGSIKCRRVCSRPAALRFMPDAVAAEILDLSLEELESLRLCDLEGLDQETAARRMGVSRGTLQRIIYSAHAKVAEALCTGKGIFINGGNYEIAGQWCGGMARCRRCPFVSESGKALRERMETIMKSGIIAVTEDNGEVFQHFGHTRYFALYEIKDGAVASRKIIDAEGSGHSALGGFLRENGVGLLICGGIGGGAKNVLAAAGIELVSGVSGSVDEAVKRFLAGELKDDPAAECDHHHHEEISGDCHGCGHGAPHGCH</sequence>
<comment type="caution">
    <text evidence="3">The sequence shown here is derived from an EMBL/GenBank/DDBJ whole genome shotgun (WGS) entry which is preliminary data.</text>
</comment>
<reference evidence="3 4" key="1">
    <citation type="submission" date="2022-06" db="EMBL/GenBank/DDBJ databases">
        <title>Isolation of gut microbiota from human fecal samples.</title>
        <authorList>
            <person name="Pamer E.G."/>
            <person name="Barat B."/>
            <person name="Waligurski E."/>
            <person name="Medina S."/>
            <person name="Paddock L."/>
            <person name="Mostad J."/>
        </authorList>
    </citation>
    <scope>NUCLEOTIDE SEQUENCE [LARGE SCALE GENOMIC DNA]</scope>
    <source>
        <strain evidence="3 4">DFI.9.90</strain>
    </source>
</reference>
<accession>A0AAW5K8T2</accession>
<dbReference type="PANTHER" id="PTHR37478:SF2">
    <property type="entry name" value="UPF0251 PROTEIN TK0562"/>
    <property type="match status" value="1"/>
</dbReference>
<dbReference type="InterPro" id="IPR003731">
    <property type="entry name" value="Di-Nase_FeMo-co_biosynth"/>
</dbReference>
<dbReference type="Pfam" id="PF02001">
    <property type="entry name" value="DUF134"/>
    <property type="match status" value="1"/>
</dbReference>
<evidence type="ECO:0000313" key="3">
    <source>
        <dbReference type="EMBL" id="MCQ4815560.1"/>
    </source>
</evidence>
<dbReference type="AlphaFoldDB" id="A0AAW5K8T2"/>
<protein>
    <submittedName>
        <fullName evidence="3">DUF134 domain-containing protein</fullName>
    </submittedName>
</protein>
<gene>
    <name evidence="3" type="ORF">NE630_14065</name>
</gene>
<dbReference type="Pfam" id="PF02579">
    <property type="entry name" value="Nitro_FeMo-Co"/>
    <property type="match status" value="1"/>
</dbReference>
<proteinExistence type="inferred from homology"/>
<dbReference type="InterPro" id="IPR036105">
    <property type="entry name" value="DiNase_FeMo-co_biosyn_sf"/>
</dbReference>
<name>A0AAW5K8T2_9BACT</name>
<organism evidence="3 4">
    <name type="scientific">Cloacibacillus evryensis</name>
    <dbReference type="NCBI Taxonomy" id="508460"/>
    <lineage>
        <taxon>Bacteria</taxon>
        <taxon>Thermotogati</taxon>
        <taxon>Synergistota</taxon>
        <taxon>Synergistia</taxon>
        <taxon>Synergistales</taxon>
        <taxon>Synergistaceae</taxon>
        <taxon>Cloacibacillus</taxon>
    </lineage>
</organism>
<dbReference type="InterPro" id="IPR036388">
    <property type="entry name" value="WH-like_DNA-bd_sf"/>
</dbReference>
<feature type="domain" description="Dinitrogenase iron-molybdenum cofactor biosynthesis" evidence="2">
    <location>
        <begin position="136"/>
        <end position="223"/>
    </location>
</feature>
<dbReference type="Gene3D" id="1.10.10.10">
    <property type="entry name" value="Winged helix-like DNA-binding domain superfamily/Winged helix DNA-binding domain"/>
    <property type="match status" value="1"/>
</dbReference>
<dbReference type="InterPro" id="IPR013324">
    <property type="entry name" value="RNA_pol_sigma_r3/r4-like"/>
</dbReference>
<dbReference type="RefSeq" id="WP_008708633.1">
    <property type="nucleotide sequence ID" value="NZ_CABKQM010000002.1"/>
</dbReference>